<dbReference type="eggNOG" id="COG0480">
    <property type="taxonomic scope" value="Bacteria"/>
</dbReference>
<evidence type="ECO:0000256" key="3">
    <source>
        <dbReference type="ARBA" id="ARBA00022768"/>
    </source>
</evidence>
<dbReference type="Gene3D" id="3.30.70.240">
    <property type="match status" value="1"/>
</dbReference>
<keyword evidence="4" id="KW-0648">Protein biosynthesis</keyword>
<protein>
    <recommendedName>
        <fullName evidence="1">Elongation factor G</fullName>
    </recommendedName>
</protein>
<evidence type="ECO:0000259" key="7">
    <source>
        <dbReference type="SMART" id="SM00838"/>
    </source>
</evidence>
<dbReference type="InterPro" id="IPR005517">
    <property type="entry name" value="Transl_elong_EFG/EF2_IV"/>
</dbReference>
<dbReference type="Proteomes" id="UP000064912">
    <property type="component" value="Chromosome"/>
</dbReference>
<evidence type="ECO:0000256" key="4">
    <source>
        <dbReference type="ARBA" id="ARBA00022917"/>
    </source>
</evidence>
<dbReference type="EMBL" id="AP014800">
    <property type="protein sequence ID" value="BAQ70517.1"/>
    <property type="molecule type" value="Genomic_DNA"/>
</dbReference>
<dbReference type="CDD" id="cd01434">
    <property type="entry name" value="EFG_mtEFG1_IV"/>
    <property type="match status" value="1"/>
</dbReference>
<evidence type="ECO:0000313" key="9">
    <source>
        <dbReference type="EMBL" id="BAQ70517.1"/>
    </source>
</evidence>
<dbReference type="InterPro" id="IPR020568">
    <property type="entry name" value="Ribosomal_Su5_D2-typ_SF"/>
</dbReference>
<dbReference type="InterPro" id="IPR000640">
    <property type="entry name" value="EFG_V-like"/>
</dbReference>
<organism evidence="9 10">
    <name type="scientific">Rhodovulum sulfidophilum</name>
    <name type="common">Rhodobacter sulfidophilus</name>
    <dbReference type="NCBI Taxonomy" id="35806"/>
    <lineage>
        <taxon>Bacteria</taxon>
        <taxon>Pseudomonadati</taxon>
        <taxon>Pseudomonadota</taxon>
        <taxon>Alphaproteobacteria</taxon>
        <taxon>Rhodobacterales</taxon>
        <taxon>Paracoccaceae</taxon>
        <taxon>Rhodovulum</taxon>
    </lineage>
</organism>
<dbReference type="Pfam" id="PF00679">
    <property type="entry name" value="EFG_C"/>
    <property type="match status" value="1"/>
</dbReference>
<dbReference type="InterPro" id="IPR000795">
    <property type="entry name" value="T_Tr_GTP-bd_dom"/>
</dbReference>
<dbReference type="InterPro" id="IPR035649">
    <property type="entry name" value="EFG_V"/>
</dbReference>
<dbReference type="Gene3D" id="3.30.70.870">
    <property type="entry name" value="Elongation Factor G (Translational Gtpase), domain 3"/>
    <property type="match status" value="1"/>
</dbReference>
<dbReference type="NCBIfam" id="NF009379">
    <property type="entry name" value="PRK12740.1-3"/>
    <property type="match status" value="1"/>
</dbReference>
<reference evidence="9 10" key="1">
    <citation type="submission" date="2015-02" db="EMBL/GenBank/DDBJ databases">
        <title>Genome sequene of Rhodovulum sulfidophilum DSM 2351.</title>
        <authorList>
            <person name="Nagao N."/>
        </authorList>
    </citation>
    <scope>NUCLEOTIDE SEQUENCE [LARGE SCALE GENOMIC DNA]</scope>
    <source>
        <strain evidence="9 10">DSM 2351</strain>
    </source>
</reference>
<name>A0A0D6B5X5_RHOSU</name>
<evidence type="ECO:0000313" key="10">
    <source>
        <dbReference type="Proteomes" id="UP000064912"/>
    </source>
</evidence>
<dbReference type="SUPFAM" id="SSF54211">
    <property type="entry name" value="Ribosomal protein S5 domain 2-like"/>
    <property type="match status" value="1"/>
</dbReference>
<gene>
    <name evidence="9" type="ORF">NHU_03383</name>
</gene>
<dbReference type="Pfam" id="PF14492">
    <property type="entry name" value="EFG_III"/>
    <property type="match status" value="1"/>
</dbReference>
<evidence type="ECO:0000259" key="8">
    <source>
        <dbReference type="SMART" id="SM00889"/>
    </source>
</evidence>
<dbReference type="GO" id="GO:0003746">
    <property type="term" value="F:translation elongation factor activity"/>
    <property type="evidence" value="ECO:0007669"/>
    <property type="project" value="UniProtKB-KW"/>
</dbReference>
<feature type="domain" description="Translation elongation factor EFG/EF2" evidence="8">
    <location>
        <begin position="427"/>
        <end position="543"/>
    </location>
</feature>
<dbReference type="SMART" id="SM00838">
    <property type="entry name" value="EFG_C"/>
    <property type="match status" value="1"/>
</dbReference>
<keyword evidence="5" id="KW-0342">GTP-binding</keyword>
<dbReference type="KEGG" id="rsu:NHU_03383"/>
<dbReference type="GO" id="GO:0005525">
    <property type="term" value="F:GTP binding"/>
    <property type="evidence" value="ECO:0007669"/>
    <property type="project" value="UniProtKB-KW"/>
</dbReference>
<evidence type="ECO:0000256" key="1">
    <source>
        <dbReference type="ARBA" id="ARBA00017872"/>
    </source>
</evidence>
<dbReference type="PANTHER" id="PTHR43261:SF7">
    <property type="entry name" value="ELONGATION FACTOR G-LIKE PROTEIN"/>
    <property type="match status" value="1"/>
</dbReference>
<dbReference type="InterPro" id="IPR027417">
    <property type="entry name" value="P-loop_NTPase"/>
</dbReference>
<sequence>MRCFTILGPTQSGKSTLLKALGELEGRPVTAAFTDALTVSQFSYLGEPWAGFDIAGGPDHLGHAGEALAASDAAILCVPPDPDTAVLAAPYLRLIEQSGVPCFIFINKMDQDETRIRDIVGALQAYANHHIVLRQVPMRDADGHVTGSVDLVSERAFQYREGQSSKLIEIPAAIQDREQEARGELLEHLADFDDGLMEQLIEDRAPASEEVYTILAEAHRDNAIMAAYLGAASHGNGLSRLMKALRHEAPGREAIGLRLGIEAPLALGVASDTRKHVGKSTLIRALGQGIRHGEALAGAALGTLTGIDGKAVAEPLAPGALAVAVKSDHLDPGMAYGAEASLPLPRWTRGRPPTYARLLLPAKERDDARLSAALGRMAAADPGMETSQDGETGHAVVHLQGPIHLRRVLAKLAEDFGIEAVEQPVSGIYRETVTGPVETHYRHRKQSGGAGQFADVVLTIRPQGRGAGFAFDETVKGGTVPRNYIPAVEAGAREAMERGPLGFPVIDVAVTLLDGKTHTVDSSDHAFRTAARAGVREAMERAGTVVLQPIERVEIHVPTIHSGSLVALVSSLKGQVLGFEAHGRARGWDVFQALLPAAAREELFQALGGLSHGTAWFESHFDHYEELHGKDAERIREARATELA</sequence>
<dbReference type="Pfam" id="PF00009">
    <property type="entry name" value="GTP_EFTU"/>
    <property type="match status" value="1"/>
</dbReference>
<dbReference type="AlphaFoldDB" id="A0A0D6B5X5"/>
<proteinExistence type="predicted"/>
<keyword evidence="2" id="KW-0547">Nucleotide-binding</keyword>
<dbReference type="PANTHER" id="PTHR43261">
    <property type="entry name" value="TRANSLATION ELONGATION FACTOR G-RELATED"/>
    <property type="match status" value="1"/>
</dbReference>
<evidence type="ECO:0000256" key="2">
    <source>
        <dbReference type="ARBA" id="ARBA00022741"/>
    </source>
</evidence>
<dbReference type="InterPro" id="IPR014721">
    <property type="entry name" value="Ribsml_uS5_D2-typ_fold_subgr"/>
</dbReference>
<dbReference type="PATRIC" id="fig|35806.4.peg.3473"/>
<dbReference type="Gene3D" id="3.40.50.300">
    <property type="entry name" value="P-loop containing nucleotide triphosphate hydrolases"/>
    <property type="match status" value="1"/>
</dbReference>
<evidence type="ECO:0000256" key="6">
    <source>
        <dbReference type="ARBA" id="ARBA00024731"/>
    </source>
</evidence>
<dbReference type="InterPro" id="IPR047872">
    <property type="entry name" value="EFG_IV"/>
</dbReference>
<accession>A0A0D6B5X5</accession>
<dbReference type="GO" id="GO:0003924">
    <property type="term" value="F:GTPase activity"/>
    <property type="evidence" value="ECO:0007669"/>
    <property type="project" value="InterPro"/>
</dbReference>
<dbReference type="Pfam" id="PF03764">
    <property type="entry name" value="EFG_IV"/>
    <property type="match status" value="1"/>
</dbReference>
<dbReference type="SUPFAM" id="SSF52540">
    <property type="entry name" value="P-loop containing nucleoside triphosphate hydrolases"/>
    <property type="match status" value="1"/>
</dbReference>
<dbReference type="GO" id="GO:0032790">
    <property type="term" value="P:ribosome disassembly"/>
    <property type="evidence" value="ECO:0007669"/>
    <property type="project" value="TreeGrafter"/>
</dbReference>
<dbReference type="CDD" id="cd03713">
    <property type="entry name" value="EFG_mtEFG_C"/>
    <property type="match status" value="1"/>
</dbReference>
<feature type="domain" description="Elongation factor EFG" evidence="7">
    <location>
        <begin position="545"/>
        <end position="635"/>
    </location>
</feature>
<keyword evidence="3 9" id="KW-0251">Elongation factor</keyword>
<dbReference type="InterPro" id="IPR041095">
    <property type="entry name" value="EFG_II"/>
</dbReference>
<comment type="function">
    <text evidence="6">Catalyzes the GTP-dependent ribosomal translocation step during translation elongation. During this step, the ribosome changes from the pre-translocational (PRE) to the post-translocational (POST) state as the newly formed A-site-bound peptidyl-tRNA and P-site-bound deacylated tRNA move to the P and E sites, respectively. Catalyzes the coordinated movement of the two tRNA molecules, the mRNA and conformational changes in the ribosome.</text>
</comment>
<dbReference type="GO" id="GO:0097216">
    <property type="term" value="F:guanosine tetraphosphate binding"/>
    <property type="evidence" value="ECO:0007669"/>
    <property type="project" value="UniProtKB-ARBA"/>
</dbReference>
<dbReference type="Gene3D" id="3.30.230.10">
    <property type="match status" value="1"/>
</dbReference>
<dbReference type="SUPFAM" id="SSF54980">
    <property type="entry name" value="EF-G C-terminal domain-like"/>
    <property type="match status" value="2"/>
</dbReference>
<dbReference type="SMART" id="SM00889">
    <property type="entry name" value="EFG_IV"/>
    <property type="match status" value="1"/>
</dbReference>
<dbReference type="InterPro" id="IPR035647">
    <property type="entry name" value="EFG_III/V"/>
</dbReference>
<evidence type="ECO:0000256" key="5">
    <source>
        <dbReference type="ARBA" id="ARBA00023134"/>
    </source>
</evidence>